<gene>
    <name evidence="2" type="ORF">LIER_14170</name>
</gene>
<organism evidence="2 3">
    <name type="scientific">Lithospermum erythrorhizon</name>
    <name type="common">Purple gromwell</name>
    <name type="synonym">Lithospermum officinale var. erythrorhizon</name>
    <dbReference type="NCBI Taxonomy" id="34254"/>
    <lineage>
        <taxon>Eukaryota</taxon>
        <taxon>Viridiplantae</taxon>
        <taxon>Streptophyta</taxon>
        <taxon>Embryophyta</taxon>
        <taxon>Tracheophyta</taxon>
        <taxon>Spermatophyta</taxon>
        <taxon>Magnoliopsida</taxon>
        <taxon>eudicotyledons</taxon>
        <taxon>Gunneridae</taxon>
        <taxon>Pentapetalae</taxon>
        <taxon>asterids</taxon>
        <taxon>lamiids</taxon>
        <taxon>Boraginales</taxon>
        <taxon>Boraginaceae</taxon>
        <taxon>Boraginoideae</taxon>
        <taxon>Lithospermeae</taxon>
        <taxon>Lithospermum</taxon>
    </lineage>
</organism>
<protein>
    <submittedName>
        <fullName evidence="2">Uncharacterized protein</fullName>
    </submittedName>
</protein>
<reference evidence="2 3" key="1">
    <citation type="submission" date="2024-01" db="EMBL/GenBank/DDBJ databases">
        <title>The complete chloroplast genome sequence of Lithospermum erythrorhizon: insights into the phylogenetic relationship among Boraginaceae species and the maternal lineages of purple gromwells.</title>
        <authorList>
            <person name="Okada T."/>
            <person name="Watanabe K."/>
        </authorList>
    </citation>
    <scope>NUCLEOTIDE SEQUENCE [LARGE SCALE GENOMIC DNA]</scope>
</reference>
<keyword evidence="3" id="KW-1185">Reference proteome</keyword>
<feature type="region of interest" description="Disordered" evidence="1">
    <location>
        <begin position="91"/>
        <end position="111"/>
    </location>
</feature>
<evidence type="ECO:0000313" key="2">
    <source>
        <dbReference type="EMBL" id="GAA0156756.1"/>
    </source>
</evidence>
<dbReference type="EMBL" id="BAABME010002940">
    <property type="protein sequence ID" value="GAA0156756.1"/>
    <property type="molecule type" value="Genomic_DNA"/>
</dbReference>
<dbReference type="Proteomes" id="UP001454036">
    <property type="component" value="Unassembled WGS sequence"/>
</dbReference>
<proteinExistence type="predicted"/>
<evidence type="ECO:0000313" key="3">
    <source>
        <dbReference type="Proteomes" id="UP001454036"/>
    </source>
</evidence>
<comment type="caution">
    <text evidence="2">The sequence shown here is derived from an EMBL/GenBank/DDBJ whole genome shotgun (WGS) entry which is preliminary data.</text>
</comment>
<sequence length="195" mass="21900">MELIIAVNKGNMTSTPTVSYLKSMYDPRKPKEISKIENKEAHAVISKTKKFTFRSYDPAKDKAMRQLLPELTGDKVHGMNDTQKMIRKNGWSVKTKRQDQAESRQTTAPELEYASPWHVPPARLLIVPALPPSESHTASSKLDPQKKPSGGKVYMRPHKYYLGKLLSTLYMPPSPSGRSPVTCHGEWESLPNPSA</sequence>
<accession>A0AAV3Q1D5</accession>
<dbReference type="AlphaFoldDB" id="A0AAV3Q1D5"/>
<feature type="region of interest" description="Disordered" evidence="1">
    <location>
        <begin position="172"/>
        <end position="195"/>
    </location>
</feature>
<evidence type="ECO:0000256" key="1">
    <source>
        <dbReference type="SAM" id="MobiDB-lite"/>
    </source>
</evidence>
<feature type="region of interest" description="Disordered" evidence="1">
    <location>
        <begin position="132"/>
        <end position="154"/>
    </location>
</feature>
<name>A0AAV3Q1D5_LITER</name>